<proteinExistence type="predicted"/>
<comment type="caution">
    <text evidence="5">The sequence shown here is derived from an EMBL/GenBank/DDBJ whole genome shotgun (WGS) entry which is preliminary data.</text>
</comment>
<dbReference type="Pfam" id="PF01315">
    <property type="entry name" value="Ald_Xan_dh_C"/>
    <property type="match status" value="1"/>
</dbReference>
<keyword evidence="6" id="KW-1185">Reference proteome</keyword>
<gene>
    <name evidence="5" type="ORF">ABH992_000124</name>
</gene>
<evidence type="ECO:0000259" key="4">
    <source>
        <dbReference type="SMART" id="SM01008"/>
    </source>
</evidence>
<evidence type="ECO:0000313" key="5">
    <source>
        <dbReference type="EMBL" id="MEY9467725.1"/>
    </source>
</evidence>
<evidence type="ECO:0000313" key="6">
    <source>
        <dbReference type="Proteomes" id="UP001565474"/>
    </source>
</evidence>
<dbReference type="Pfam" id="PF20256">
    <property type="entry name" value="MoCoBD_2"/>
    <property type="match status" value="1"/>
</dbReference>
<dbReference type="SMART" id="SM01008">
    <property type="entry name" value="Ald_Xan_dh_C"/>
    <property type="match status" value="1"/>
</dbReference>
<dbReference type="InterPro" id="IPR046867">
    <property type="entry name" value="AldOxase/xan_DH_MoCoBD2"/>
</dbReference>
<dbReference type="PANTHER" id="PTHR11908:SF132">
    <property type="entry name" value="ALDEHYDE OXIDASE 1-RELATED"/>
    <property type="match status" value="1"/>
</dbReference>
<dbReference type="InterPro" id="IPR016208">
    <property type="entry name" value="Ald_Oxase/xanthine_DH-like"/>
</dbReference>
<dbReference type="PANTHER" id="PTHR11908">
    <property type="entry name" value="XANTHINE DEHYDROGENASE"/>
    <property type="match status" value="1"/>
</dbReference>
<dbReference type="Gene3D" id="3.90.1170.50">
    <property type="entry name" value="Aldehyde oxidase/xanthine dehydrogenase, a/b hammerhead"/>
    <property type="match status" value="1"/>
</dbReference>
<evidence type="ECO:0000256" key="2">
    <source>
        <dbReference type="ARBA" id="ARBA00023002"/>
    </source>
</evidence>
<dbReference type="InterPro" id="IPR008274">
    <property type="entry name" value="AldOxase/xan_DH_MoCoBD1"/>
</dbReference>
<accession>A0ABV4G741</accession>
<feature type="domain" description="Aldehyde oxidase/xanthine dehydrogenase a/b hammerhead" evidence="4">
    <location>
        <begin position="45"/>
        <end position="159"/>
    </location>
</feature>
<dbReference type="InterPro" id="IPR000674">
    <property type="entry name" value="Ald_Oxase/Xan_DH_a/b"/>
</dbReference>
<keyword evidence="1" id="KW-0500">Molybdenum</keyword>
<dbReference type="RefSeq" id="WP_244431473.1">
    <property type="nucleotide sequence ID" value="NZ_JBGBYD010000001.1"/>
</dbReference>
<dbReference type="SUPFAM" id="SSF54665">
    <property type="entry name" value="CO dehydrogenase molybdoprotein N-domain-like"/>
    <property type="match status" value="1"/>
</dbReference>
<keyword evidence="2 5" id="KW-0560">Oxidoreductase</keyword>
<dbReference type="SUPFAM" id="SSF56003">
    <property type="entry name" value="Molybdenum cofactor-binding domain"/>
    <property type="match status" value="1"/>
</dbReference>
<feature type="region of interest" description="Disordered" evidence="3">
    <location>
        <begin position="1"/>
        <end position="52"/>
    </location>
</feature>
<dbReference type="Gene3D" id="3.30.365.10">
    <property type="entry name" value="Aldehyde oxidase/xanthine dehydrogenase, molybdopterin binding domain"/>
    <property type="match status" value="4"/>
</dbReference>
<sequence length="811" mass="86619">MRNGKACAKAPTAMNRNHRTTPSDVLRPKNVGAPMRRTEDPRLLTGSGEYTADRKPDRPLHVALLRSAQAHARIVRVDTTAALKAPGVVAVLTAEEIAGDFKPVIPFSRMASYYATPILPLASGKVRYVGEAVAAVVATSRYLAEDAIELIEVEYERLEPVARPEAAVAQGAALLHEEAGTNVLIAREFKKGDVETDLAAAAVRVRGRFEMTRKAALAMEPRSYSAEYDNRRDALTLYTSSNIPGIVRDAISESLSLPGHRVRVVAPDVGGSFGSKGSLYPEELLICIAARKLRRSIKWTADRLEDISTSSQAFAEIVDAEMGFDANGMATSLQADVIGDVGAFSIYPWTCGLEPVQVVSFLPGPYKIQSYRGTVRGVATCKPPTGPYRGVGRPVSTFVCERLMDMGAKALRIDPLEIRRRNLVRADEFPYRIASGIIWDKTGFIDCLEAAAEAAGYDQLRKQQSEARKRGRLFGIGIASYAELTGIGSRIAVAPGMPINTGSETSKITIDSTGGITAAFGVASHGQGLETTLAQIVADDLGARFEDIRVIQGDSDEVPMSTGTYASRSAVLGGGAAKHASEILKGKIKRVASHLLEANADDLEVSEGKVSVLGTDRTVSFKQIAKAVYSDMKTLPVDAREELTASYTYDPINGTTAAATHIAAVEIDPATCLVKIHKFVVAEDCGRIINPMIVDGQVHGGVAQGIGAALFEELIYDDDGQLLSASLVDYVIPSAPEVPMMDVVHVESESAVSGGFRGMGEGGTIGAPAAIANAIADALSPLDIDVSVLPMTPERIFRLIQNAKLRVREKS</sequence>
<dbReference type="InterPro" id="IPR037165">
    <property type="entry name" value="AldOxase/xan_DH_Mopterin-bd_sf"/>
</dbReference>
<dbReference type="Pfam" id="PF02738">
    <property type="entry name" value="MoCoBD_1"/>
    <property type="match status" value="1"/>
</dbReference>
<dbReference type="Proteomes" id="UP001565474">
    <property type="component" value="Unassembled WGS sequence"/>
</dbReference>
<dbReference type="EMBL" id="JBGBZN010000001">
    <property type="protein sequence ID" value="MEY9467725.1"/>
    <property type="molecule type" value="Genomic_DNA"/>
</dbReference>
<protein>
    <submittedName>
        <fullName evidence="5">Carbon-monoxide dehydrogenase large subunit</fullName>
        <ecNumber evidence="5">1.2.5.3</ecNumber>
    </submittedName>
</protein>
<dbReference type="InterPro" id="IPR036856">
    <property type="entry name" value="Ald_Oxase/Xan_DH_a/b_sf"/>
</dbReference>
<reference evidence="5 6" key="1">
    <citation type="submission" date="2024-07" db="EMBL/GenBank/DDBJ databases">
        <title>Genomic Encyclopedia of Type Strains, Phase V (KMG-V): Genome sequencing to study the core and pangenomes of soil and plant-associated prokaryotes.</title>
        <authorList>
            <person name="Whitman W."/>
        </authorList>
    </citation>
    <scope>NUCLEOTIDE SEQUENCE [LARGE SCALE GENOMIC DNA]</scope>
    <source>
        <strain evidence="5 6">USDA 222</strain>
    </source>
</reference>
<evidence type="ECO:0000256" key="1">
    <source>
        <dbReference type="ARBA" id="ARBA00022505"/>
    </source>
</evidence>
<name>A0ABV4G741_9BRAD</name>
<organism evidence="5 6">
    <name type="scientific">Bradyrhizobium yuanmingense</name>
    <dbReference type="NCBI Taxonomy" id="108015"/>
    <lineage>
        <taxon>Bacteria</taxon>
        <taxon>Pseudomonadati</taxon>
        <taxon>Pseudomonadota</taxon>
        <taxon>Alphaproteobacteria</taxon>
        <taxon>Hyphomicrobiales</taxon>
        <taxon>Nitrobacteraceae</taxon>
        <taxon>Bradyrhizobium</taxon>
    </lineage>
</organism>
<dbReference type="EC" id="1.2.5.3" evidence="5"/>
<evidence type="ECO:0000256" key="3">
    <source>
        <dbReference type="SAM" id="MobiDB-lite"/>
    </source>
</evidence>
<dbReference type="GO" id="GO:0008805">
    <property type="term" value="F:carbon-monoxide oxygenase activity"/>
    <property type="evidence" value="ECO:0007669"/>
    <property type="project" value="UniProtKB-EC"/>
</dbReference>